<keyword evidence="3" id="KW-1185">Reference proteome</keyword>
<accession>A0ABY9QF23</accession>
<sequence length="59" mass="7031">MTDRLIVWVIVTDWRRRTYTNKEKARRRQPGRNGCGWQKTGSEVTPLVRIDDEQSERAN</sequence>
<proteinExistence type="predicted"/>
<organism evidence="2 3">
    <name type="scientific">Geobacillus thermodenitrificans</name>
    <dbReference type="NCBI Taxonomy" id="33940"/>
    <lineage>
        <taxon>Bacteria</taxon>
        <taxon>Bacillati</taxon>
        <taxon>Bacillota</taxon>
        <taxon>Bacilli</taxon>
        <taxon>Bacillales</taxon>
        <taxon>Anoxybacillaceae</taxon>
        <taxon>Geobacillus</taxon>
    </lineage>
</organism>
<protein>
    <submittedName>
        <fullName evidence="2">Uncharacterized protein</fullName>
    </submittedName>
</protein>
<name>A0ABY9QF23_GEOTD</name>
<evidence type="ECO:0000256" key="1">
    <source>
        <dbReference type="SAM" id="MobiDB-lite"/>
    </source>
</evidence>
<gene>
    <name evidence="2" type="ORF">HSX42_06990</name>
</gene>
<reference evidence="2 3" key="1">
    <citation type="submission" date="2023-08" db="EMBL/GenBank/DDBJ databases">
        <title>Complete genome sequence of Geobacillus thermodenitrificans K1041, a genetically tractable strain representative of the genus Geobacillus.</title>
        <authorList>
            <person name="Kani S."/>
            <person name="Suzuki H."/>
        </authorList>
    </citation>
    <scope>NUCLEOTIDE SEQUENCE [LARGE SCALE GENOMIC DNA]</scope>
    <source>
        <strain evidence="2 3">K1041</strain>
    </source>
</reference>
<evidence type="ECO:0000313" key="2">
    <source>
        <dbReference type="EMBL" id="WMV77497.1"/>
    </source>
</evidence>
<feature type="compositionally biased region" description="Basic and acidic residues" evidence="1">
    <location>
        <begin position="49"/>
        <end position="59"/>
    </location>
</feature>
<dbReference type="Proteomes" id="UP001297580">
    <property type="component" value="Chromosome"/>
</dbReference>
<dbReference type="RefSeq" id="WP_311089364.1">
    <property type="nucleotide sequence ID" value="NZ_CP133461.1"/>
</dbReference>
<feature type="region of interest" description="Disordered" evidence="1">
    <location>
        <begin position="21"/>
        <end position="59"/>
    </location>
</feature>
<evidence type="ECO:0000313" key="3">
    <source>
        <dbReference type="Proteomes" id="UP001297580"/>
    </source>
</evidence>
<dbReference type="EMBL" id="CP133461">
    <property type="protein sequence ID" value="WMV77497.1"/>
    <property type="molecule type" value="Genomic_DNA"/>
</dbReference>